<feature type="region of interest" description="Disordered" evidence="1">
    <location>
        <begin position="1"/>
        <end position="57"/>
    </location>
</feature>
<evidence type="ECO:0000313" key="2">
    <source>
        <dbReference type="EMBL" id="SOZ35126.1"/>
    </source>
</evidence>
<feature type="compositionally biased region" description="Basic and acidic residues" evidence="1">
    <location>
        <begin position="26"/>
        <end position="40"/>
    </location>
</feature>
<dbReference type="EMBL" id="LT984806">
    <property type="protein sequence ID" value="SPD47072.1"/>
    <property type="molecule type" value="Genomic_DNA"/>
</dbReference>
<accession>A0A375H5W8</accession>
<evidence type="ECO:0000313" key="3">
    <source>
        <dbReference type="EMBL" id="SPD47072.1"/>
    </source>
</evidence>
<evidence type="ECO:0000313" key="5">
    <source>
        <dbReference type="Proteomes" id="UP000256710"/>
    </source>
</evidence>
<keyword evidence="5" id="KW-1185">Reference proteome</keyword>
<evidence type="ECO:0000256" key="1">
    <source>
        <dbReference type="SAM" id="MobiDB-lite"/>
    </source>
</evidence>
<dbReference type="EMBL" id="OFTC01000009">
    <property type="protein sequence ID" value="SOZ35126.1"/>
    <property type="molecule type" value="Genomic_DNA"/>
</dbReference>
<feature type="compositionally biased region" description="Basic and acidic residues" evidence="1">
    <location>
        <begin position="9"/>
        <end position="19"/>
    </location>
</feature>
<dbReference type="AlphaFoldDB" id="A0A375H5W8"/>
<protein>
    <submittedName>
        <fullName evidence="3">Uncharacterized protein</fullName>
    </submittedName>
</protein>
<dbReference type="Proteomes" id="UP000256710">
    <property type="component" value="Unassembled WGS sequence"/>
</dbReference>
<organism evidence="3 4">
    <name type="scientific">Cupriavidus neocaledonicus</name>
    <dbReference type="NCBI Taxonomy" id="1040979"/>
    <lineage>
        <taxon>Bacteria</taxon>
        <taxon>Pseudomonadati</taxon>
        <taxon>Pseudomonadota</taxon>
        <taxon>Betaproteobacteria</taxon>
        <taxon>Burkholderiales</taxon>
        <taxon>Burkholderiaceae</taxon>
        <taxon>Cupriavidus</taxon>
    </lineage>
</organism>
<dbReference type="Proteomes" id="UP000255168">
    <property type="component" value="Chromosome I"/>
</dbReference>
<evidence type="ECO:0000313" key="4">
    <source>
        <dbReference type="Proteomes" id="UP000255168"/>
    </source>
</evidence>
<sequence>MLQAVKNDNLLHLDNLPDRRGKKNRAVPERENGASPKRESVMVARPPDPAGPTSRRE</sequence>
<name>A0A375H5W8_9BURK</name>
<proteinExistence type="predicted"/>
<reference evidence="4 5" key="1">
    <citation type="submission" date="2018-01" db="EMBL/GenBank/DDBJ databases">
        <authorList>
            <person name="Clerissi C."/>
        </authorList>
    </citation>
    <scope>NUCLEOTIDE SEQUENCE [LARGE SCALE GENOMIC DNA]</scope>
    <source>
        <strain evidence="2">Cupriavidus taiwanensis STM 6082</strain>
        <strain evidence="3">Cupriavidus taiwanensis STM 6160</strain>
    </source>
</reference>
<gene>
    <name evidence="2" type="ORF">CBM2605_A170045</name>
    <name evidence="3" type="ORF">CBM2607_12012</name>
</gene>